<dbReference type="GO" id="GO:0017108">
    <property type="term" value="F:5'-flap endonuclease activity"/>
    <property type="evidence" value="ECO:0007669"/>
    <property type="project" value="InterPro"/>
</dbReference>
<evidence type="ECO:0000256" key="1">
    <source>
        <dbReference type="ARBA" id="ARBA00022722"/>
    </source>
</evidence>
<dbReference type="GO" id="GO:0033567">
    <property type="term" value="P:DNA replication, Okazaki fragment processing"/>
    <property type="evidence" value="ECO:0007669"/>
    <property type="project" value="InterPro"/>
</dbReference>
<evidence type="ECO:0000313" key="8">
    <source>
        <dbReference type="EMBL" id="GLL11077.1"/>
    </source>
</evidence>
<dbReference type="GO" id="GO:0008409">
    <property type="term" value="F:5'-3' exonuclease activity"/>
    <property type="evidence" value="ECO:0007669"/>
    <property type="project" value="InterPro"/>
</dbReference>
<gene>
    <name evidence="8" type="ORF">GCM10017577_22180</name>
</gene>
<dbReference type="InterPro" id="IPR029060">
    <property type="entry name" value="PIN-like_dom_sf"/>
</dbReference>
<dbReference type="PANTHER" id="PTHR42646:SF2">
    <property type="entry name" value="5'-3' EXONUCLEASE FAMILY PROTEIN"/>
    <property type="match status" value="1"/>
</dbReference>
<dbReference type="SMART" id="SM00279">
    <property type="entry name" value="HhH2"/>
    <property type="match status" value="1"/>
</dbReference>
<protein>
    <recommendedName>
        <fullName evidence="6">5'-3' exonuclease</fullName>
    </recommendedName>
</protein>
<evidence type="ECO:0000259" key="7">
    <source>
        <dbReference type="SMART" id="SM00475"/>
    </source>
</evidence>
<dbReference type="InterPro" id="IPR020046">
    <property type="entry name" value="5-3_exonucl_a-hlix_arch_N"/>
</dbReference>
<dbReference type="SUPFAM" id="SSF47807">
    <property type="entry name" value="5' to 3' exonuclease, C-terminal subdomain"/>
    <property type="match status" value="1"/>
</dbReference>
<proteinExistence type="predicted"/>
<dbReference type="Pfam" id="PF01367">
    <property type="entry name" value="5_3_exonuc"/>
    <property type="match status" value="1"/>
</dbReference>
<dbReference type="InterPro" id="IPR036279">
    <property type="entry name" value="5-3_exonuclease_C_sf"/>
</dbReference>
<dbReference type="Pfam" id="PF02739">
    <property type="entry name" value="5_3_exonuc_N"/>
    <property type="match status" value="1"/>
</dbReference>
<evidence type="ECO:0000256" key="2">
    <source>
        <dbReference type="ARBA" id="ARBA00022801"/>
    </source>
</evidence>
<accession>A0A9W6L199</accession>
<dbReference type="CDD" id="cd09898">
    <property type="entry name" value="H3TH_53EXO"/>
    <property type="match status" value="1"/>
</dbReference>
<keyword evidence="2" id="KW-0378">Hydrolase</keyword>
<dbReference type="Gene3D" id="1.10.150.20">
    <property type="entry name" value="5' to 3' exonuclease, C-terminal subdomain"/>
    <property type="match status" value="1"/>
</dbReference>
<evidence type="ECO:0000256" key="6">
    <source>
        <dbReference type="ARBA" id="ARBA00050026"/>
    </source>
</evidence>
<reference evidence="8" key="2">
    <citation type="submission" date="2023-01" db="EMBL/GenBank/DDBJ databases">
        <authorList>
            <person name="Sun Q."/>
            <person name="Evtushenko L."/>
        </authorList>
    </citation>
    <scope>NUCLEOTIDE SEQUENCE</scope>
    <source>
        <strain evidence="8">VKM Ac-1069</strain>
    </source>
</reference>
<name>A0A9W6L199_9PSEU</name>
<dbReference type="Proteomes" id="UP001143463">
    <property type="component" value="Unassembled WGS sequence"/>
</dbReference>
<dbReference type="EMBL" id="BSFQ01000007">
    <property type="protein sequence ID" value="GLL11077.1"/>
    <property type="molecule type" value="Genomic_DNA"/>
</dbReference>
<keyword evidence="1" id="KW-0540">Nuclease</keyword>
<evidence type="ECO:0000256" key="4">
    <source>
        <dbReference type="ARBA" id="ARBA00023125"/>
    </source>
</evidence>
<dbReference type="InterPro" id="IPR038969">
    <property type="entry name" value="FEN"/>
</dbReference>
<dbReference type="PANTHER" id="PTHR42646">
    <property type="entry name" value="FLAP ENDONUCLEASE XNI"/>
    <property type="match status" value="1"/>
</dbReference>
<dbReference type="CDD" id="cd09859">
    <property type="entry name" value="PIN_53EXO"/>
    <property type="match status" value="1"/>
</dbReference>
<dbReference type="SMART" id="SM00475">
    <property type="entry name" value="53EXOc"/>
    <property type="match status" value="1"/>
</dbReference>
<dbReference type="SUPFAM" id="SSF88723">
    <property type="entry name" value="PIN domain-like"/>
    <property type="match status" value="1"/>
</dbReference>
<comment type="caution">
    <text evidence="8">The sequence shown here is derived from an EMBL/GenBank/DDBJ whole genome shotgun (WGS) entry which is preliminary data.</text>
</comment>
<feature type="domain" description="5'-3' exonuclease" evidence="7">
    <location>
        <begin position="11"/>
        <end position="302"/>
    </location>
</feature>
<organism evidence="8 9">
    <name type="scientific">Pseudonocardia halophobica</name>
    <dbReference type="NCBI Taxonomy" id="29401"/>
    <lineage>
        <taxon>Bacteria</taxon>
        <taxon>Bacillati</taxon>
        <taxon>Actinomycetota</taxon>
        <taxon>Actinomycetes</taxon>
        <taxon>Pseudonocardiales</taxon>
        <taxon>Pseudonocardiaceae</taxon>
        <taxon>Pseudonocardia</taxon>
    </lineage>
</organism>
<keyword evidence="4" id="KW-0238">DNA-binding</keyword>
<keyword evidence="9" id="KW-1185">Reference proteome</keyword>
<sequence length="332" mass="34359">MTAPRNPAPQAPAGSLMLLDAASMYFRAYYGVPESITAPDGTPVNAVRGFTDMIARLVAEHRPARLVACLDLDWRPAFRVEALPSYKAHRIEGSTPGSGPDTAPAGIPEEVPDTLEPQVPIILDVLAAAGIATGGAEGHEADDVIGTLAHREASDPVLGVSGDRDLMQIVREEPTPVRLLYVGRGLAKAELLGPAEVAEKYGVPRDRAGEAYAEMAMLRGDPSDGLPGVPGVGAKTAATLVGKFGSWSELVAAVGDTADTRLAASVRSKLGKAADYLAVVEPVVRVVQDAPVELSRSDALPDSPADAGALAALAERWGLGGSVDRLVAALKG</sequence>
<dbReference type="GO" id="GO:0003677">
    <property type="term" value="F:DNA binding"/>
    <property type="evidence" value="ECO:0007669"/>
    <property type="project" value="UniProtKB-KW"/>
</dbReference>
<dbReference type="Gene3D" id="3.40.50.1010">
    <property type="entry name" value="5'-nuclease"/>
    <property type="match status" value="1"/>
</dbReference>
<evidence type="ECO:0000313" key="9">
    <source>
        <dbReference type="Proteomes" id="UP001143463"/>
    </source>
</evidence>
<dbReference type="AlphaFoldDB" id="A0A9W6L199"/>
<keyword evidence="3 8" id="KW-0269">Exonuclease</keyword>
<dbReference type="InterPro" id="IPR008918">
    <property type="entry name" value="HhH2"/>
</dbReference>
<dbReference type="InterPro" id="IPR002421">
    <property type="entry name" value="5-3_exonuclease"/>
</dbReference>
<evidence type="ECO:0000256" key="5">
    <source>
        <dbReference type="ARBA" id="ARBA00049957"/>
    </source>
</evidence>
<evidence type="ECO:0000256" key="3">
    <source>
        <dbReference type="ARBA" id="ARBA00022839"/>
    </source>
</evidence>
<reference evidence="8" key="1">
    <citation type="journal article" date="2014" name="Int. J. Syst. Evol. Microbiol.">
        <title>Complete genome sequence of Corynebacterium casei LMG S-19264T (=DSM 44701T), isolated from a smear-ripened cheese.</title>
        <authorList>
            <consortium name="US DOE Joint Genome Institute (JGI-PGF)"/>
            <person name="Walter F."/>
            <person name="Albersmeier A."/>
            <person name="Kalinowski J."/>
            <person name="Ruckert C."/>
        </authorList>
    </citation>
    <scope>NUCLEOTIDE SEQUENCE</scope>
    <source>
        <strain evidence="8">VKM Ac-1069</strain>
    </source>
</reference>
<dbReference type="InterPro" id="IPR020045">
    <property type="entry name" value="DNA_polI_H3TH"/>
</dbReference>
<comment type="function">
    <text evidence="5">5'-3' exonuclease acting preferentially on double-stranded DNA.</text>
</comment>